<gene>
    <name evidence="2" type="ORF">EB796_006037</name>
</gene>
<reference evidence="2" key="1">
    <citation type="submission" date="2020-06" db="EMBL/GenBank/DDBJ databases">
        <title>Draft genome of Bugula neritina, a colonial animal packing powerful symbionts and potential medicines.</title>
        <authorList>
            <person name="Rayko M."/>
        </authorList>
    </citation>
    <scope>NUCLEOTIDE SEQUENCE [LARGE SCALE GENOMIC DNA]</scope>
    <source>
        <strain evidence="2">Kwan_BN1</strain>
    </source>
</reference>
<dbReference type="Proteomes" id="UP000593567">
    <property type="component" value="Unassembled WGS sequence"/>
</dbReference>
<organism evidence="2 3">
    <name type="scientific">Bugula neritina</name>
    <name type="common">Brown bryozoan</name>
    <name type="synonym">Sertularia neritina</name>
    <dbReference type="NCBI Taxonomy" id="10212"/>
    <lineage>
        <taxon>Eukaryota</taxon>
        <taxon>Metazoa</taxon>
        <taxon>Spiralia</taxon>
        <taxon>Lophotrochozoa</taxon>
        <taxon>Bryozoa</taxon>
        <taxon>Gymnolaemata</taxon>
        <taxon>Cheilostomatida</taxon>
        <taxon>Flustrina</taxon>
        <taxon>Buguloidea</taxon>
        <taxon>Bugulidae</taxon>
        <taxon>Bugula</taxon>
    </lineage>
</organism>
<evidence type="ECO:0000256" key="1">
    <source>
        <dbReference type="SAM" id="MobiDB-lite"/>
    </source>
</evidence>
<protein>
    <submittedName>
        <fullName evidence="2">Uncharacterized protein</fullName>
    </submittedName>
</protein>
<evidence type="ECO:0000313" key="3">
    <source>
        <dbReference type="Proteomes" id="UP000593567"/>
    </source>
</evidence>
<dbReference type="EMBL" id="VXIV02000849">
    <property type="protein sequence ID" value="KAF6035642.1"/>
    <property type="molecule type" value="Genomic_DNA"/>
</dbReference>
<dbReference type="AlphaFoldDB" id="A0A7J7KAE8"/>
<accession>A0A7J7KAE8</accession>
<comment type="caution">
    <text evidence="2">The sequence shown here is derived from an EMBL/GenBank/DDBJ whole genome shotgun (WGS) entry which is preliminary data.</text>
</comment>
<keyword evidence="3" id="KW-1185">Reference proteome</keyword>
<name>A0A7J7KAE8_BUGNE</name>
<evidence type="ECO:0000313" key="2">
    <source>
        <dbReference type="EMBL" id="KAF6035642.1"/>
    </source>
</evidence>
<feature type="region of interest" description="Disordered" evidence="1">
    <location>
        <begin position="1"/>
        <end position="28"/>
    </location>
</feature>
<proteinExistence type="predicted"/>
<sequence length="117" mass="13658">MLHKEVNKNLSKQDAMASSYQNMGQTSKNKPLYKSLKKHLSTSKQYHYQSFYIETIMDIQARYSIGDKVTLERGTWRVVQHIASSLTLTQQLYLSTNHLYVSTTPWNITTPYYGPQY</sequence>
<feature type="compositionally biased region" description="Polar residues" evidence="1">
    <location>
        <begin position="8"/>
        <end position="28"/>
    </location>
</feature>